<comment type="similarity">
    <text evidence="1 3">Belongs to the polypeptide deformylase family.</text>
</comment>
<dbReference type="eggNOG" id="COG0242">
    <property type="taxonomic scope" value="Bacteria"/>
</dbReference>
<comment type="catalytic activity">
    <reaction evidence="3">
        <text>N-terminal N-formyl-L-methionyl-[peptide] + H2O = N-terminal L-methionyl-[peptide] + formate</text>
        <dbReference type="Rhea" id="RHEA:24420"/>
        <dbReference type="Rhea" id="RHEA-COMP:10639"/>
        <dbReference type="Rhea" id="RHEA-COMP:10640"/>
        <dbReference type="ChEBI" id="CHEBI:15377"/>
        <dbReference type="ChEBI" id="CHEBI:15740"/>
        <dbReference type="ChEBI" id="CHEBI:49298"/>
        <dbReference type="ChEBI" id="CHEBI:64731"/>
        <dbReference type="EC" id="3.5.1.88"/>
    </reaction>
</comment>
<dbReference type="SUPFAM" id="SSF56420">
    <property type="entry name" value="Peptide deformylase"/>
    <property type="match status" value="1"/>
</dbReference>
<dbReference type="GO" id="GO:0042586">
    <property type="term" value="F:peptide deformylase activity"/>
    <property type="evidence" value="ECO:0007669"/>
    <property type="project" value="UniProtKB-UniRule"/>
</dbReference>
<dbReference type="InterPro" id="IPR023635">
    <property type="entry name" value="Peptide_deformylase"/>
</dbReference>
<reference evidence="4 5" key="2">
    <citation type="journal article" date="2010" name="Stand. Genomic Sci.">
        <title>Complete genome sequence of Syntrophothermus lipocalidus type strain (TGB-C1).</title>
        <authorList>
            <person name="Djao O.D."/>
            <person name="Zhang X."/>
            <person name="Lucas S."/>
            <person name="Lapidus A."/>
            <person name="Del Rio T.G."/>
            <person name="Nolan M."/>
            <person name="Tice H."/>
            <person name="Cheng J.F."/>
            <person name="Han C."/>
            <person name="Tapia R."/>
            <person name="Goodwin L."/>
            <person name="Pitluck S."/>
            <person name="Liolios K."/>
            <person name="Ivanova N."/>
            <person name="Mavromatis K."/>
            <person name="Mikhailova N."/>
            <person name="Ovchinnikova G."/>
            <person name="Pati A."/>
            <person name="Brambilla E."/>
            <person name="Chen A."/>
            <person name="Palaniappan K."/>
            <person name="Land M."/>
            <person name="Hauser L."/>
            <person name="Chang Y.J."/>
            <person name="Jeffries C.D."/>
            <person name="Rohde M."/>
            <person name="Sikorski J."/>
            <person name="Spring S."/>
            <person name="Goker M."/>
            <person name="Detter J.C."/>
            <person name="Woyke T."/>
            <person name="Bristow J."/>
            <person name="Eisen J.A."/>
            <person name="Markowitz V."/>
            <person name="Hugenholtz P."/>
            <person name="Kyrpides N.C."/>
            <person name="Klenk H.P."/>
        </authorList>
    </citation>
    <scope>NUCLEOTIDE SEQUENCE [LARGE SCALE GENOMIC DNA]</scope>
    <source>
        <strain evidence="5">DSM 12680 / TGB-C1</strain>
    </source>
</reference>
<reference evidence="5" key="1">
    <citation type="journal article" date="2010" name="Stand. Genomic Sci.">
        <title>Complete genome sequence of Syntrophothermus lipocalidus type strain (TGB-C1T).</title>
        <authorList>
            <consortium name="US DOE Joint Genome Institute (JGI-PGF)"/>
            <person name="Djao O."/>
            <person name="Zhang X."/>
            <person name="Lucas S."/>
            <person name="Lapidus A."/>
            <person name="Glavina Del Rio T."/>
            <person name="Nolan M."/>
            <person name="Tice H."/>
            <person name="Cheng J."/>
            <person name="Han C."/>
            <person name="Tapia R."/>
            <person name="Goodwin L."/>
            <person name="Pitluck S."/>
            <person name="Liolios K."/>
            <person name="Ivanova N."/>
            <person name="Mavromatis K."/>
            <person name="Mikhailova N."/>
            <person name="Ovchinnikova G."/>
            <person name="Pati A."/>
            <person name="Brambilla E."/>
            <person name="Chen A."/>
            <person name="Palaniappan K."/>
            <person name="Land M."/>
            <person name="Hauser L."/>
            <person name="Chang Y."/>
            <person name="Jeffries C."/>
            <person name="Rohde M."/>
            <person name="Sikorski J."/>
            <person name="Spring S."/>
            <person name="Goker M."/>
            <person name="Detter J."/>
            <person name="Woyke T."/>
            <person name="Bristow J."/>
            <person name="Eisen J."/>
            <person name="Markowitz V."/>
            <person name="Hugenholtz P."/>
            <person name="Kyrpides N."/>
            <person name="Klenk H."/>
        </authorList>
    </citation>
    <scope>NUCLEOTIDE SEQUENCE [LARGE SCALE GENOMIC DNA]</scope>
    <source>
        <strain evidence="5">DSM 12680 / TGB-C1</strain>
    </source>
</reference>
<keyword evidence="3" id="KW-0648">Protein biosynthesis</keyword>
<feature type="binding site" evidence="3">
    <location>
        <position position="130"/>
    </location>
    <ligand>
        <name>Fe cation</name>
        <dbReference type="ChEBI" id="CHEBI:24875"/>
    </ligand>
</feature>
<feature type="binding site" evidence="3">
    <location>
        <position position="134"/>
    </location>
    <ligand>
        <name>Fe cation</name>
        <dbReference type="ChEBI" id="CHEBI:24875"/>
    </ligand>
</feature>
<dbReference type="PRINTS" id="PR01576">
    <property type="entry name" value="PDEFORMYLASE"/>
</dbReference>
<keyword evidence="5" id="KW-1185">Reference proteome</keyword>
<dbReference type="EMBL" id="CP002048">
    <property type="protein sequence ID" value="ADI01639.1"/>
    <property type="molecule type" value="Genomic_DNA"/>
</dbReference>
<sequence length="153" mass="16866">MAAYQIVVVPDPVLREKALPVTSFNQGLIRLLENMKDSLYEAEGVGLAAPQIGVLRRVVVFDAGDGLVELINPRILEEEGEEAGIEGCLSIPNTRGLVKRAKRVVVEALNRYGENIRIEGEGLVARVIQHEIDHLDGILFTDRAEWVEGNGRK</sequence>
<dbReference type="GO" id="GO:0006412">
    <property type="term" value="P:translation"/>
    <property type="evidence" value="ECO:0007669"/>
    <property type="project" value="UniProtKB-UniRule"/>
</dbReference>
<dbReference type="InterPro" id="IPR036821">
    <property type="entry name" value="Peptide_deformylase_sf"/>
</dbReference>
<dbReference type="PANTHER" id="PTHR10458:SF22">
    <property type="entry name" value="PEPTIDE DEFORMYLASE"/>
    <property type="match status" value="1"/>
</dbReference>
<dbReference type="Proteomes" id="UP000000378">
    <property type="component" value="Chromosome"/>
</dbReference>
<dbReference type="PIRSF" id="PIRSF004749">
    <property type="entry name" value="Pep_def"/>
    <property type="match status" value="1"/>
</dbReference>
<dbReference type="HAMAP" id="MF_00163">
    <property type="entry name" value="Pep_deformylase"/>
    <property type="match status" value="1"/>
</dbReference>
<evidence type="ECO:0000256" key="2">
    <source>
        <dbReference type="ARBA" id="ARBA00023004"/>
    </source>
</evidence>
<dbReference type="STRING" id="643648.Slip_0859"/>
<gene>
    <name evidence="3" type="primary">def</name>
    <name evidence="4" type="ordered locus">Slip_0859</name>
</gene>
<dbReference type="NCBIfam" id="TIGR00079">
    <property type="entry name" value="pept_deformyl"/>
    <property type="match status" value="1"/>
</dbReference>
<dbReference type="Gene3D" id="3.90.45.10">
    <property type="entry name" value="Peptide deformylase"/>
    <property type="match status" value="1"/>
</dbReference>
<evidence type="ECO:0000256" key="1">
    <source>
        <dbReference type="ARBA" id="ARBA00010759"/>
    </source>
</evidence>
<evidence type="ECO:0000313" key="4">
    <source>
        <dbReference type="EMBL" id="ADI01639.1"/>
    </source>
</evidence>
<keyword evidence="2 3" id="KW-0408">Iron</keyword>
<accession>D7CLQ4</accession>
<name>D7CLQ4_SYNLT</name>
<dbReference type="GO" id="GO:0046872">
    <property type="term" value="F:metal ion binding"/>
    <property type="evidence" value="ECO:0007669"/>
    <property type="project" value="UniProtKB-KW"/>
</dbReference>
<proteinExistence type="inferred from homology"/>
<dbReference type="EC" id="3.5.1.88" evidence="3"/>
<feature type="active site" evidence="3">
    <location>
        <position position="131"/>
    </location>
</feature>
<dbReference type="AlphaFoldDB" id="D7CLQ4"/>
<dbReference type="NCBIfam" id="NF001159">
    <property type="entry name" value="PRK00150.1-3"/>
    <property type="match status" value="1"/>
</dbReference>
<protein>
    <recommendedName>
        <fullName evidence="3">Peptide deformylase</fullName>
        <shortName evidence="3">PDF</shortName>
        <ecNumber evidence="3">3.5.1.88</ecNumber>
    </recommendedName>
    <alternativeName>
        <fullName evidence="3">Polypeptide deformylase</fullName>
    </alternativeName>
</protein>
<dbReference type="CDD" id="cd00487">
    <property type="entry name" value="Pep_deformylase"/>
    <property type="match status" value="1"/>
</dbReference>
<keyword evidence="3" id="KW-0479">Metal-binding</keyword>
<dbReference type="KEGG" id="slp:Slip_0859"/>
<organism evidence="4 5">
    <name type="scientific">Syntrophothermus lipocalidus (strain DSM 12680 / TGB-C1)</name>
    <dbReference type="NCBI Taxonomy" id="643648"/>
    <lineage>
        <taxon>Bacteria</taxon>
        <taxon>Bacillati</taxon>
        <taxon>Bacillota</taxon>
        <taxon>Clostridia</taxon>
        <taxon>Eubacteriales</taxon>
        <taxon>Syntrophomonadaceae</taxon>
        <taxon>Syntrophothermus</taxon>
    </lineage>
</organism>
<evidence type="ECO:0000256" key="3">
    <source>
        <dbReference type="HAMAP-Rule" id="MF_00163"/>
    </source>
</evidence>
<dbReference type="PANTHER" id="PTHR10458">
    <property type="entry name" value="PEPTIDE DEFORMYLASE"/>
    <property type="match status" value="1"/>
</dbReference>
<evidence type="ECO:0000313" key="5">
    <source>
        <dbReference type="Proteomes" id="UP000000378"/>
    </source>
</evidence>
<dbReference type="RefSeq" id="WP_013175041.1">
    <property type="nucleotide sequence ID" value="NC_014220.1"/>
</dbReference>
<comment type="cofactor">
    <cofactor evidence="3">
        <name>Fe(2+)</name>
        <dbReference type="ChEBI" id="CHEBI:29033"/>
    </cofactor>
    <text evidence="3">Binds 1 Fe(2+) ion.</text>
</comment>
<dbReference type="OrthoDB" id="9784988at2"/>
<keyword evidence="3" id="KW-0378">Hydrolase</keyword>
<comment type="function">
    <text evidence="3">Removes the formyl group from the N-terminal Met of newly synthesized proteins. Requires at least a dipeptide for an efficient rate of reaction. N-terminal L-methionine is a prerequisite for activity but the enzyme has broad specificity at other positions.</text>
</comment>
<dbReference type="Pfam" id="PF01327">
    <property type="entry name" value="Pep_deformylase"/>
    <property type="match status" value="1"/>
</dbReference>
<feature type="binding site" evidence="3">
    <location>
        <position position="88"/>
    </location>
    <ligand>
        <name>Fe cation</name>
        <dbReference type="ChEBI" id="CHEBI:24875"/>
    </ligand>
</feature>
<dbReference type="HOGENOM" id="CLU_061901_4_2_9"/>